<dbReference type="Gene3D" id="1.20.5.1930">
    <property type="match status" value="1"/>
</dbReference>
<accession>A0A5M3WUZ1</accession>
<comment type="subcellular location">
    <subcellularLocation>
        <location evidence="3">Cytoplasm</location>
    </subcellularLocation>
</comment>
<feature type="transmembrane region" description="Helical" evidence="15">
    <location>
        <begin position="92"/>
        <end position="110"/>
    </location>
</feature>
<evidence type="ECO:0000256" key="2">
    <source>
        <dbReference type="ARBA" id="ARBA00001966"/>
    </source>
</evidence>
<dbReference type="SUPFAM" id="SSF55874">
    <property type="entry name" value="ATPase domain of HSP90 chaperone/DNA topoisomerase II/histidine kinase"/>
    <property type="match status" value="1"/>
</dbReference>
<dbReference type="GO" id="GO:0016020">
    <property type="term" value="C:membrane"/>
    <property type="evidence" value="ECO:0007669"/>
    <property type="project" value="InterPro"/>
</dbReference>
<gene>
    <name evidence="17" type="ORF">Amac_035540</name>
</gene>
<dbReference type="GO" id="GO:0005737">
    <property type="term" value="C:cytoplasm"/>
    <property type="evidence" value="ECO:0007669"/>
    <property type="project" value="UniProtKB-SubCell"/>
</dbReference>
<dbReference type="Proteomes" id="UP000331127">
    <property type="component" value="Unassembled WGS sequence"/>
</dbReference>
<name>A0A5M3WUZ1_9ACTN</name>
<dbReference type="GO" id="GO:0000155">
    <property type="term" value="F:phosphorelay sensor kinase activity"/>
    <property type="evidence" value="ECO:0007669"/>
    <property type="project" value="InterPro"/>
</dbReference>
<keyword evidence="15" id="KW-0472">Membrane</keyword>
<keyword evidence="15" id="KW-1133">Transmembrane helix</keyword>
<dbReference type="AlphaFoldDB" id="A0A5M3WUZ1"/>
<feature type="domain" description="Histidine kinase/HSP90-like ATPase" evidence="16">
    <location>
        <begin position="316"/>
        <end position="407"/>
    </location>
</feature>
<dbReference type="InterPro" id="IPR036890">
    <property type="entry name" value="HATPase_C_sf"/>
</dbReference>
<dbReference type="PIRSF" id="PIRSF037434">
    <property type="entry name" value="STHK_ChrS"/>
    <property type="match status" value="1"/>
</dbReference>
<feature type="transmembrane region" description="Helical" evidence="15">
    <location>
        <begin position="31"/>
        <end position="51"/>
    </location>
</feature>
<dbReference type="PANTHER" id="PTHR24421">
    <property type="entry name" value="NITRATE/NITRITE SENSOR PROTEIN NARX-RELATED"/>
    <property type="match status" value="1"/>
</dbReference>
<evidence type="ECO:0000256" key="10">
    <source>
        <dbReference type="ARBA" id="ARBA00023004"/>
    </source>
</evidence>
<comment type="cofactor">
    <cofactor evidence="2">
        <name>[4Fe-4S] cluster</name>
        <dbReference type="ChEBI" id="CHEBI:49883"/>
    </cofactor>
</comment>
<evidence type="ECO:0000256" key="3">
    <source>
        <dbReference type="ARBA" id="ARBA00004496"/>
    </source>
</evidence>
<keyword evidence="15" id="KW-0812">Transmembrane</keyword>
<evidence type="ECO:0000256" key="14">
    <source>
        <dbReference type="ARBA" id="ARBA00030800"/>
    </source>
</evidence>
<reference evidence="17 18" key="1">
    <citation type="submission" date="2019-10" db="EMBL/GenBank/DDBJ databases">
        <title>Whole genome shotgun sequence of Acrocarpospora macrocephala NBRC 16266.</title>
        <authorList>
            <person name="Ichikawa N."/>
            <person name="Kimura A."/>
            <person name="Kitahashi Y."/>
            <person name="Komaki H."/>
            <person name="Oguchi A."/>
        </authorList>
    </citation>
    <scope>NUCLEOTIDE SEQUENCE [LARGE SCALE GENOMIC DNA]</scope>
    <source>
        <strain evidence="17 18">NBRC 16266</strain>
    </source>
</reference>
<dbReference type="EC" id="2.7.13.3" evidence="4"/>
<dbReference type="Pfam" id="PF02518">
    <property type="entry name" value="HATPase_c"/>
    <property type="match status" value="1"/>
</dbReference>
<protein>
    <recommendedName>
        <fullName evidence="5">Oxygen sensor histidine kinase NreB</fullName>
        <ecNumber evidence="4">2.7.13.3</ecNumber>
    </recommendedName>
    <alternativeName>
        <fullName evidence="14">Nitrogen regulation protein B</fullName>
    </alternativeName>
</protein>
<keyword evidence="9 17" id="KW-0418">Kinase</keyword>
<dbReference type="InterPro" id="IPR003594">
    <property type="entry name" value="HATPase_dom"/>
</dbReference>
<evidence type="ECO:0000259" key="16">
    <source>
        <dbReference type="SMART" id="SM00387"/>
    </source>
</evidence>
<evidence type="ECO:0000256" key="15">
    <source>
        <dbReference type="SAM" id="Phobius"/>
    </source>
</evidence>
<comment type="catalytic activity">
    <reaction evidence="1">
        <text>ATP + protein L-histidine = ADP + protein N-phospho-L-histidine.</text>
        <dbReference type="EC" id="2.7.13.3"/>
    </reaction>
</comment>
<evidence type="ECO:0000313" key="18">
    <source>
        <dbReference type="Proteomes" id="UP000331127"/>
    </source>
</evidence>
<dbReference type="GO" id="GO:0051539">
    <property type="term" value="F:4 iron, 4 sulfur cluster binding"/>
    <property type="evidence" value="ECO:0007669"/>
    <property type="project" value="UniProtKB-KW"/>
</dbReference>
<dbReference type="PANTHER" id="PTHR24421:SF62">
    <property type="entry name" value="SENSORY TRANSDUCTION HISTIDINE KINASE"/>
    <property type="match status" value="1"/>
</dbReference>
<evidence type="ECO:0000256" key="9">
    <source>
        <dbReference type="ARBA" id="ARBA00022777"/>
    </source>
</evidence>
<evidence type="ECO:0000256" key="4">
    <source>
        <dbReference type="ARBA" id="ARBA00012438"/>
    </source>
</evidence>
<dbReference type="InterPro" id="IPR011712">
    <property type="entry name" value="Sig_transdc_His_kin_sub3_dim/P"/>
</dbReference>
<comment type="caution">
    <text evidence="17">The sequence shown here is derived from an EMBL/GenBank/DDBJ whole genome shotgun (WGS) entry which is preliminary data.</text>
</comment>
<evidence type="ECO:0000256" key="11">
    <source>
        <dbReference type="ARBA" id="ARBA00023012"/>
    </source>
</evidence>
<evidence type="ECO:0000256" key="13">
    <source>
        <dbReference type="ARBA" id="ARBA00024827"/>
    </source>
</evidence>
<proteinExistence type="predicted"/>
<dbReference type="Pfam" id="PF07730">
    <property type="entry name" value="HisKA_3"/>
    <property type="match status" value="1"/>
</dbReference>
<evidence type="ECO:0000256" key="5">
    <source>
        <dbReference type="ARBA" id="ARBA00017322"/>
    </source>
</evidence>
<feature type="transmembrane region" description="Helical" evidence="15">
    <location>
        <begin position="58"/>
        <end position="77"/>
    </location>
</feature>
<evidence type="ECO:0000256" key="6">
    <source>
        <dbReference type="ARBA" id="ARBA00022485"/>
    </source>
</evidence>
<evidence type="ECO:0000256" key="12">
    <source>
        <dbReference type="ARBA" id="ARBA00023014"/>
    </source>
</evidence>
<dbReference type="PRINTS" id="PR00344">
    <property type="entry name" value="BCTRLSENSOR"/>
</dbReference>
<evidence type="ECO:0000256" key="1">
    <source>
        <dbReference type="ARBA" id="ARBA00000085"/>
    </source>
</evidence>
<dbReference type="Gene3D" id="3.30.565.10">
    <property type="entry name" value="Histidine kinase-like ATPase, C-terminal domain"/>
    <property type="match status" value="1"/>
</dbReference>
<feature type="transmembrane region" description="Helical" evidence="15">
    <location>
        <begin position="160"/>
        <end position="184"/>
    </location>
</feature>
<organism evidence="17 18">
    <name type="scientific">Acrocarpospora macrocephala</name>
    <dbReference type="NCBI Taxonomy" id="150177"/>
    <lineage>
        <taxon>Bacteria</taxon>
        <taxon>Bacillati</taxon>
        <taxon>Actinomycetota</taxon>
        <taxon>Actinomycetes</taxon>
        <taxon>Streptosporangiales</taxon>
        <taxon>Streptosporangiaceae</taxon>
        <taxon>Acrocarpospora</taxon>
    </lineage>
</organism>
<evidence type="ECO:0000256" key="8">
    <source>
        <dbReference type="ARBA" id="ARBA00022679"/>
    </source>
</evidence>
<keyword evidence="18" id="KW-1185">Reference proteome</keyword>
<keyword evidence="10" id="KW-0408">Iron</keyword>
<evidence type="ECO:0000256" key="7">
    <source>
        <dbReference type="ARBA" id="ARBA00022490"/>
    </source>
</evidence>
<dbReference type="InterPro" id="IPR004358">
    <property type="entry name" value="Sig_transdc_His_kin-like_C"/>
</dbReference>
<dbReference type="EMBL" id="BLAE01000018">
    <property type="protein sequence ID" value="GES09958.1"/>
    <property type="molecule type" value="Genomic_DNA"/>
</dbReference>
<keyword evidence="8" id="KW-0808">Transferase</keyword>
<dbReference type="InterPro" id="IPR050482">
    <property type="entry name" value="Sensor_HK_TwoCompSys"/>
</dbReference>
<keyword evidence="6" id="KW-0479">Metal-binding</keyword>
<keyword evidence="7" id="KW-0963">Cytoplasm</keyword>
<comment type="function">
    <text evidence="13">Member of the two-component regulatory system NreB/NreC involved in the control of dissimilatory nitrate/nitrite reduction in response to oxygen. NreB functions as a direct oxygen sensor histidine kinase which is autophosphorylated, in the absence of oxygen, probably at the conserved histidine residue, and transfers its phosphate group probably to a conserved aspartate residue of NreC. NreB/NreC activates the expression of the nitrate (narGHJI) and nitrite (nir) reductase operons, as well as the putative nitrate transporter gene narT.</text>
</comment>
<sequence>MEGPQGRMTAFHGRNQLPRVAPAEGNAWDSFRGWETLFALGWTVSMIFVLVADDTPAAARAATIGLMLLCAAGYLLLGRPAIMEDEDNSRRAVGYVVLISVAFLPSSLLVSEATFGLFALCPQIFMLLSGWRAVSAVLFLNLSPAVRFLTLPGTDAGDMVLFFGVTLIMVTFALVFGPWIAAIIHQSQDRANLIAELEASRAEVARLSAESGALAERERLAGEIHDTLAQGFTSIIMLIQAAQSRPDPSRHLELAVQTARENLAEARGLIAALAPAQLDGSTLDDALRRLTERLGEETGLTVACTVEGESRPLPPSTEVVLLRTAQEGLANVRRHAAASAARLSLRYAPDQVALTIEDDGTGFDPAASTGYGLRGMRTRIEQQGGTLTVTSAPGAGTSLRITHPGKI</sequence>
<keyword evidence="6" id="KW-0004">4Fe-4S</keyword>
<dbReference type="SMART" id="SM00387">
    <property type="entry name" value="HATPase_c"/>
    <property type="match status" value="1"/>
</dbReference>
<keyword evidence="11" id="KW-0902">Two-component regulatory system</keyword>
<evidence type="ECO:0000313" key="17">
    <source>
        <dbReference type="EMBL" id="GES09958.1"/>
    </source>
</evidence>
<dbReference type="CDD" id="cd16917">
    <property type="entry name" value="HATPase_UhpB-NarQ-NarX-like"/>
    <property type="match status" value="1"/>
</dbReference>
<dbReference type="InterPro" id="IPR017205">
    <property type="entry name" value="Sig_transdc_His_kinase_ChrS"/>
</dbReference>
<feature type="transmembrane region" description="Helical" evidence="15">
    <location>
        <begin position="117"/>
        <end position="140"/>
    </location>
</feature>
<dbReference type="GO" id="GO:0046983">
    <property type="term" value="F:protein dimerization activity"/>
    <property type="evidence" value="ECO:0007669"/>
    <property type="project" value="InterPro"/>
</dbReference>
<keyword evidence="12" id="KW-0411">Iron-sulfur</keyword>